<keyword evidence="3" id="KW-1185">Reference proteome</keyword>
<dbReference type="Proteomes" id="UP001516400">
    <property type="component" value="Unassembled WGS sequence"/>
</dbReference>
<dbReference type="AlphaFoldDB" id="A0ABD2P9C3"/>
<protein>
    <submittedName>
        <fullName evidence="2">Uncharacterized protein</fullName>
    </submittedName>
</protein>
<proteinExistence type="predicted"/>
<dbReference type="EMBL" id="JABFTP020000185">
    <property type="protein sequence ID" value="KAL3287599.1"/>
    <property type="molecule type" value="Genomic_DNA"/>
</dbReference>
<organism evidence="2 3">
    <name type="scientific">Cryptolaemus montrouzieri</name>
    <dbReference type="NCBI Taxonomy" id="559131"/>
    <lineage>
        <taxon>Eukaryota</taxon>
        <taxon>Metazoa</taxon>
        <taxon>Ecdysozoa</taxon>
        <taxon>Arthropoda</taxon>
        <taxon>Hexapoda</taxon>
        <taxon>Insecta</taxon>
        <taxon>Pterygota</taxon>
        <taxon>Neoptera</taxon>
        <taxon>Endopterygota</taxon>
        <taxon>Coleoptera</taxon>
        <taxon>Polyphaga</taxon>
        <taxon>Cucujiformia</taxon>
        <taxon>Coccinelloidea</taxon>
        <taxon>Coccinellidae</taxon>
        <taxon>Scymninae</taxon>
        <taxon>Scymnini</taxon>
        <taxon>Cryptolaemus</taxon>
    </lineage>
</organism>
<reference evidence="2 3" key="1">
    <citation type="journal article" date="2021" name="BMC Biol.">
        <title>Horizontally acquired antibacterial genes associated with adaptive radiation of ladybird beetles.</title>
        <authorList>
            <person name="Li H.S."/>
            <person name="Tang X.F."/>
            <person name="Huang Y.H."/>
            <person name="Xu Z.Y."/>
            <person name="Chen M.L."/>
            <person name="Du X.Y."/>
            <person name="Qiu B.Y."/>
            <person name="Chen P.T."/>
            <person name="Zhang W."/>
            <person name="Slipinski A."/>
            <person name="Escalona H.E."/>
            <person name="Waterhouse R.M."/>
            <person name="Zwick A."/>
            <person name="Pang H."/>
        </authorList>
    </citation>
    <scope>NUCLEOTIDE SEQUENCE [LARGE SCALE GENOMIC DNA]</scope>
    <source>
        <strain evidence="2">SYSU2018</strain>
    </source>
</reference>
<sequence length="152" mass="17673">MECLKCKSKNDPDVRDRDLQTHFPCDDCKKGFRKKCQRLSSTEVRCLAHANRIPKFKCDMCLSMPKGKDMNVLMESNKKLTEELNALKEKRKVTSSIIHQQVEEVLKGLQKEMSNKFQDLMNDCIKGLKTTFERKLMEIEGTSGEAVHRYKK</sequence>
<keyword evidence="1" id="KW-0175">Coiled coil</keyword>
<feature type="coiled-coil region" evidence="1">
    <location>
        <begin position="70"/>
        <end position="97"/>
    </location>
</feature>
<name>A0ABD2P9C3_9CUCU</name>
<evidence type="ECO:0000256" key="1">
    <source>
        <dbReference type="SAM" id="Coils"/>
    </source>
</evidence>
<evidence type="ECO:0000313" key="2">
    <source>
        <dbReference type="EMBL" id="KAL3287599.1"/>
    </source>
</evidence>
<gene>
    <name evidence="2" type="ORF">HHI36_002070</name>
</gene>
<evidence type="ECO:0000313" key="3">
    <source>
        <dbReference type="Proteomes" id="UP001516400"/>
    </source>
</evidence>
<comment type="caution">
    <text evidence="2">The sequence shown here is derived from an EMBL/GenBank/DDBJ whole genome shotgun (WGS) entry which is preliminary data.</text>
</comment>
<accession>A0ABD2P9C3</accession>